<dbReference type="Proteomes" id="UP000271241">
    <property type="component" value="Unassembled WGS sequence"/>
</dbReference>
<proteinExistence type="inferred from homology"/>
<evidence type="ECO:0000256" key="6">
    <source>
        <dbReference type="SAM" id="MobiDB-lite"/>
    </source>
</evidence>
<dbReference type="InterPro" id="IPR035082">
    <property type="entry name" value="Nrap_D1"/>
</dbReference>
<dbReference type="InterPro" id="IPR035368">
    <property type="entry name" value="Nrap_D3"/>
</dbReference>
<dbReference type="Pfam" id="PF17407">
    <property type="entry name" value="Nrap_D6"/>
    <property type="match status" value="1"/>
</dbReference>
<dbReference type="OrthoDB" id="10251401at2759"/>
<evidence type="ECO:0000259" key="12">
    <source>
        <dbReference type="Pfam" id="PF17407"/>
    </source>
</evidence>
<feature type="domain" description="Nrap protein" evidence="12">
    <location>
        <begin position="1014"/>
        <end position="1184"/>
    </location>
</feature>
<evidence type="ECO:0000259" key="7">
    <source>
        <dbReference type="Pfam" id="PF03813"/>
    </source>
</evidence>
<dbReference type="Pfam" id="PF03813">
    <property type="entry name" value="Nrap"/>
    <property type="match status" value="1"/>
</dbReference>
<dbReference type="GO" id="GO:0006409">
    <property type="term" value="P:tRNA export from nucleus"/>
    <property type="evidence" value="ECO:0007669"/>
    <property type="project" value="TreeGrafter"/>
</dbReference>
<dbReference type="InterPro" id="IPR035370">
    <property type="entry name" value="Nrap_D5"/>
</dbReference>
<dbReference type="PANTHER" id="PTHR17972">
    <property type="entry name" value="NUCLEOLAR RNA-ASSOCIATED PROTEIN"/>
    <property type="match status" value="1"/>
</dbReference>
<feature type="domain" description="Nrap protein" evidence="10">
    <location>
        <begin position="651"/>
        <end position="846"/>
    </location>
</feature>
<evidence type="ECO:0000259" key="9">
    <source>
        <dbReference type="Pfam" id="PF17404"/>
    </source>
</evidence>
<organism evidence="13 14">
    <name type="scientific">Thamnocephalis sphaerospora</name>
    <dbReference type="NCBI Taxonomy" id="78915"/>
    <lineage>
        <taxon>Eukaryota</taxon>
        <taxon>Fungi</taxon>
        <taxon>Fungi incertae sedis</taxon>
        <taxon>Zoopagomycota</taxon>
        <taxon>Zoopagomycotina</taxon>
        <taxon>Zoopagomycetes</taxon>
        <taxon>Zoopagales</taxon>
        <taxon>Sigmoideomycetaceae</taxon>
        <taxon>Thamnocephalis</taxon>
    </lineage>
</organism>
<evidence type="ECO:0000259" key="10">
    <source>
        <dbReference type="Pfam" id="PF17405"/>
    </source>
</evidence>
<keyword evidence="3 5" id="KW-0694">RNA-binding</keyword>
<evidence type="ECO:0000313" key="13">
    <source>
        <dbReference type="EMBL" id="RKP08622.1"/>
    </source>
</evidence>
<feature type="domain" description="Nrap protein" evidence="8">
    <location>
        <begin position="313"/>
        <end position="455"/>
    </location>
</feature>
<evidence type="ECO:0000313" key="14">
    <source>
        <dbReference type="Proteomes" id="UP000271241"/>
    </source>
</evidence>
<protein>
    <recommendedName>
        <fullName evidence="5">U3 small nucleolar RNA-associated protein 22</fullName>
    </recommendedName>
</protein>
<feature type="domain" description="Nrap protein" evidence="9">
    <location>
        <begin position="462"/>
        <end position="618"/>
    </location>
</feature>
<keyword evidence="5" id="KW-0687">Ribonucleoprotein</keyword>
<dbReference type="GO" id="GO:0032545">
    <property type="term" value="C:CURI complex"/>
    <property type="evidence" value="ECO:0007669"/>
    <property type="project" value="TreeGrafter"/>
</dbReference>
<sequence length="1192" mass="132592">MSDLVDSASDEEMHDAGVEESSDEEEEENEAAAAGEHDRSKAPTNQEIQELNETAELFKSNVFKLQIDEMLAEVRINYKRAAPLETALRKIKSILDSNLEHEGYTLEEAVRRLARDGVKAPFPEPKPEPGVRYTFAWRRPAALHLVGSYAIKATVAARDGFNVDVAVEMPMNMFTDKDFLNNRYFHKRAHYLAEIAASLKRADDELAVDLSYAYVQNDPRRPILLLTGNGKGGDTDFSSLNCRVRIFPALAADQFPARKLAPGRNCVRPQAVGLDENAPAEATPRYNASLLADTLFKEHLAYLYGQAKACPGFVDACLLARVWLHQRGFGQGGRVFNGFLWSMLTAFLLAKGSDKVKLAAGFSSYQLFKGTMDFLATHDFTKKPVLMCATSAGEEFTVDDFTRSYEVVMVDPSGHLNLAAGMSLAELNELQHEARLAMSCFTNYNKDTFEPLFLQHVNDDRVRYDYVIRIPVSAVASDRPGIAVNRLDRVVRAERVACRISQLLREGLTNRVRLVTCGYHAPAPWKVGQEPTYLEVKKKTQLLVGLIVDRENASRLVDKGPSPEDDPAGAQRFRDLWGPKAELRRFKDGSIVESAVWQNDDRSLIVRDMALYLIEHHLGVTTDAGVNFVGTQLADLTRMSARTAATLALEKPVATTFQPIMLAFNQLAKQIKALEDLPLDVSSVLPAGAPLRYASLYPPQPREFSRWSRLPETARYLEPAEVVLQFERSGAWPDDLVAIQHMKSAFYLKLRECLNALRAGYRAVVAAAEHTNEVASVGFLDVFTPDGFVFRCRIQHTPEQSLLRREAEDVDTKPARRDACARALAVYQRIFTHAPAHSLQLQALCQQHVALSDTIRLTKRWFATHMLLGVQVPDEIVELICAHVFTNAEPWSAPGTGQTGFARVLCLLTTWNWKRDPLIVDTEGNMTAQQRDVIASAFQERRRRDAASDPKLLHAQMVIATEKDPEGTWWTAASHLGGVLAARIRSLAQASYACLDRTLTGDLDELKRLFVTPMADYDLLIHLEPAACPRRYERTAASASKKAHQHRSDRYKNLALSDADYSVDAVHVGFDPIQFYLRDLQDCFGNIALFFHDRYGGAVIGVVWKRPMLNAKPLKVNTGYSTQPSAQVAKAEVGANGEPFCAASRTHVFALQGKKKAPVQLVEPNLAGIASEMSRIGEGIVARIESVRATAA</sequence>
<keyword evidence="4 5" id="KW-0539">Nucleus</keyword>
<feature type="domain" description="Nrap protein" evidence="7">
    <location>
        <begin position="163"/>
        <end position="308"/>
    </location>
</feature>
<dbReference type="PANTHER" id="PTHR17972:SF0">
    <property type="entry name" value="NUCLEOLAR PROTEIN 6"/>
    <property type="match status" value="1"/>
</dbReference>
<reference evidence="14" key="1">
    <citation type="journal article" date="2018" name="Nat. Microbiol.">
        <title>Leveraging single-cell genomics to expand the fungal tree of life.</title>
        <authorList>
            <person name="Ahrendt S.R."/>
            <person name="Quandt C.A."/>
            <person name="Ciobanu D."/>
            <person name="Clum A."/>
            <person name="Salamov A."/>
            <person name="Andreopoulos B."/>
            <person name="Cheng J.F."/>
            <person name="Woyke T."/>
            <person name="Pelin A."/>
            <person name="Henrissat B."/>
            <person name="Reynolds N.K."/>
            <person name="Benny G.L."/>
            <person name="Smith M.E."/>
            <person name="James T.Y."/>
            <person name="Grigoriev I.V."/>
        </authorList>
    </citation>
    <scope>NUCLEOTIDE SEQUENCE [LARGE SCALE GENOMIC DNA]</scope>
    <source>
        <strain evidence="14">RSA 1356</strain>
    </source>
</reference>
<comment type="subcellular location">
    <subcellularLocation>
        <location evidence="1 5">Nucleus</location>
        <location evidence="1 5">Nucleolus</location>
    </subcellularLocation>
</comment>
<dbReference type="GO" id="GO:0003723">
    <property type="term" value="F:RNA binding"/>
    <property type="evidence" value="ECO:0007669"/>
    <property type="project" value="UniProtKB-KW"/>
</dbReference>
<dbReference type="InterPro" id="IPR005554">
    <property type="entry name" value="NOL6/Upt22"/>
</dbReference>
<dbReference type="STRING" id="78915.A0A4P9XRP4"/>
<comment type="similarity">
    <text evidence="2 5">Belongs to the NRAP family.</text>
</comment>
<evidence type="ECO:0000256" key="4">
    <source>
        <dbReference type="ARBA" id="ARBA00023242"/>
    </source>
</evidence>
<evidence type="ECO:0000259" key="11">
    <source>
        <dbReference type="Pfam" id="PF17406"/>
    </source>
</evidence>
<dbReference type="Gene3D" id="1.10.1410.10">
    <property type="match status" value="2"/>
</dbReference>
<evidence type="ECO:0000259" key="8">
    <source>
        <dbReference type="Pfam" id="PF17403"/>
    </source>
</evidence>
<evidence type="ECO:0000256" key="1">
    <source>
        <dbReference type="ARBA" id="ARBA00004604"/>
    </source>
</evidence>
<dbReference type="InterPro" id="IPR035371">
    <property type="entry name" value="Nrap_D6"/>
</dbReference>
<evidence type="ECO:0000256" key="3">
    <source>
        <dbReference type="ARBA" id="ARBA00022884"/>
    </source>
</evidence>
<keyword evidence="5" id="KW-0690">Ribosome biogenesis</keyword>
<gene>
    <name evidence="13" type="ORF">THASP1DRAFT_15427</name>
</gene>
<name>A0A4P9XRP4_9FUNG</name>
<feature type="domain" description="Nrap protein" evidence="11">
    <location>
        <begin position="849"/>
        <end position="1010"/>
    </location>
</feature>
<dbReference type="Pfam" id="PF17405">
    <property type="entry name" value="Nrap_D4"/>
    <property type="match status" value="1"/>
</dbReference>
<dbReference type="GO" id="GO:0032040">
    <property type="term" value="C:small-subunit processome"/>
    <property type="evidence" value="ECO:0007669"/>
    <property type="project" value="TreeGrafter"/>
</dbReference>
<dbReference type="Pfam" id="PF17406">
    <property type="entry name" value="Nrap_D5"/>
    <property type="match status" value="1"/>
</dbReference>
<feature type="compositionally biased region" description="Acidic residues" evidence="6">
    <location>
        <begin position="8"/>
        <end position="30"/>
    </location>
</feature>
<accession>A0A4P9XRP4</accession>
<dbReference type="Pfam" id="PF17403">
    <property type="entry name" value="Nrap_D2"/>
    <property type="match status" value="1"/>
</dbReference>
<dbReference type="GO" id="GO:0034456">
    <property type="term" value="C:UTP-C complex"/>
    <property type="evidence" value="ECO:0007669"/>
    <property type="project" value="TreeGrafter"/>
</dbReference>
<keyword evidence="5" id="KW-0698">rRNA processing</keyword>
<dbReference type="Gene3D" id="3.30.70.3030">
    <property type="match status" value="1"/>
</dbReference>
<evidence type="ECO:0000256" key="2">
    <source>
        <dbReference type="ARBA" id="ARBA00006674"/>
    </source>
</evidence>
<dbReference type="AlphaFoldDB" id="A0A4P9XRP4"/>
<dbReference type="InterPro" id="IPR035369">
    <property type="entry name" value="Nrap_D4"/>
</dbReference>
<evidence type="ECO:0000256" key="5">
    <source>
        <dbReference type="RuleBase" id="RU364032"/>
    </source>
</evidence>
<dbReference type="GO" id="GO:0006364">
    <property type="term" value="P:rRNA processing"/>
    <property type="evidence" value="ECO:0007669"/>
    <property type="project" value="UniProtKB-KW"/>
</dbReference>
<dbReference type="Pfam" id="PF17404">
    <property type="entry name" value="Nrap_D3"/>
    <property type="match status" value="1"/>
</dbReference>
<keyword evidence="14" id="KW-1185">Reference proteome</keyword>
<feature type="region of interest" description="Disordered" evidence="6">
    <location>
        <begin position="1"/>
        <end position="43"/>
    </location>
</feature>
<dbReference type="EMBL" id="KZ992585">
    <property type="protein sequence ID" value="RKP08622.1"/>
    <property type="molecule type" value="Genomic_DNA"/>
</dbReference>
<dbReference type="InterPro" id="IPR035367">
    <property type="entry name" value="Nrap_D2"/>
</dbReference>